<dbReference type="PROSITE" id="PS50041">
    <property type="entry name" value="C_TYPE_LECTIN_2"/>
    <property type="match status" value="1"/>
</dbReference>
<protein>
    <recommendedName>
        <fullName evidence="1">C-type lectin domain-containing protein</fullName>
    </recommendedName>
</protein>
<dbReference type="STRING" id="299467.A0A443S3G1"/>
<dbReference type="Proteomes" id="UP000288716">
    <property type="component" value="Unassembled WGS sequence"/>
</dbReference>
<dbReference type="InterPro" id="IPR050111">
    <property type="entry name" value="C-type_lectin/snaclec_domain"/>
</dbReference>
<comment type="caution">
    <text evidence="2">The sequence shown here is derived from an EMBL/GenBank/DDBJ whole genome shotgun (WGS) entry which is preliminary data.</text>
</comment>
<dbReference type="SMART" id="SM00034">
    <property type="entry name" value="CLECT"/>
    <property type="match status" value="1"/>
</dbReference>
<dbReference type="InterPro" id="IPR001304">
    <property type="entry name" value="C-type_lectin-like"/>
</dbReference>
<dbReference type="Pfam" id="PF00059">
    <property type="entry name" value="Lectin_C"/>
    <property type="match status" value="1"/>
</dbReference>
<keyword evidence="3" id="KW-1185">Reference proteome</keyword>
<gene>
    <name evidence="2" type="ORF">B4U80_11710</name>
</gene>
<evidence type="ECO:0000313" key="2">
    <source>
        <dbReference type="EMBL" id="RWS22078.1"/>
    </source>
</evidence>
<dbReference type="VEuPathDB" id="VectorBase:LDEU009962"/>
<dbReference type="AlphaFoldDB" id="A0A443S3G1"/>
<dbReference type="SUPFAM" id="SSF56436">
    <property type="entry name" value="C-type lectin-like"/>
    <property type="match status" value="1"/>
</dbReference>
<dbReference type="EMBL" id="NCKV01009892">
    <property type="protein sequence ID" value="RWS22078.1"/>
    <property type="molecule type" value="Genomic_DNA"/>
</dbReference>
<dbReference type="InterPro" id="IPR016186">
    <property type="entry name" value="C-type_lectin-like/link_sf"/>
</dbReference>
<sequence length="215" mass="24960">MLKANSVSIEIVAKLCADQWSLVGNKCIYKNDTSADWNENRINCQAMDASMVKIKSKEENELLINMINKENKGAKYYWIGGRNTFIGSKIFEWSDGSAMIYKNWATGDPNNVDHKNGACANIHLPEGEWYDYYCDMAVSWTVGQLCEKKIDCSVLNKQDEETRKKFAIYCEKDIEYKVKELSEKIESLKKFMYKYYGEDPTKFRSLLRNRTLVDL</sequence>
<organism evidence="2 3">
    <name type="scientific">Leptotrombidium deliense</name>
    <dbReference type="NCBI Taxonomy" id="299467"/>
    <lineage>
        <taxon>Eukaryota</taxon>
        <taxon>Metazoa</taxon>
        <taxon>Ecdysozoa</taxon>
        <taxon>Arthropoda</taxon>
        <taxon>Chelicerata</taxon>
        <taxon>Arachnida</taxon>
        <taxon>Acari</taxon>
        <taxon>Acariformes</taxon>
        <taxon>Trombidiformes</taxon>
        <taxon>Prostigmata</taxon>
        <taxon>Anystina</taxon>
        <taxon>Parasitengona</taxon>
        <taxon>Trombiculoidea</taxon>
        <taxon>Trombiculidae</taxon>
        <taxon>Leptotrombidium</taxon>
    </lineage>
</organism>
<proteinExistence type="predicted"/>
<accession>A0A443S3G1</accession>
<dbReference type="OrthoDB" id="6480597at2759"/>
<dbReference type="CDD" id="cd00037">
    <property type="entry name" value="CLECT"/>
    <property type="match status" value="1"/>
</dbReference>
<evidence type="ECO:0000313" key="3">
    <source>
        <dbReference type="Proteomes" id="UP000288716"/>
    </source>
</evidence>
<dbReference type="PANTHER" id="PTHR22803">
    <property type="entry name" value="MANNOSE, PHOSPHOLIPASE, LECTIN RECEPTOR RELATED"/>
    <property type="match status" value="1"/>
</dbReference>
<name>A0A443S3G1_9ACAR</name>
<dbReference type="Gene3D" id="3.10.100.10">
    <property type="entry name" value="Mannose-Binding Protein A, subunit A"/>
    <property type="match status" value="1"/>
</dbReference>
<dbReference type="InterPro" id="IPR016187">
    <property type="entry name" value="CTDL_fold"/>
</dbReference>
<evidence type="ECO:0000259" key="1">
    <source>
        <dbReference type="PROSITE" id="PS50041"/>
    </source>
</evidence>
<reference evidence="2 3" key="1">
    <citation type="journal article" date="2018" name="Gigascience">
        <title>Genomes of trombidid mites reveal novel predicted allergens and laterally-transferred genes associated with secondary metabolism.</title>
        <authorList>
            <person name="Dong X."/>
            <person name="Chaisiri K."/>
            <person name="Xia D."/>
            <person name="Armstrong S.D."/>
            <person name="Fang Y."/>
            <person name="Donnelly M.J."/>
            <person name="Kadowaki T."/>
            <person name="McGarry J.W."/>
            <person name="Darby A.C."/>
            <person name="Makepeace B.L."/>
        </authorList>
    </citation>
    <scope>NUCLEOTIDE SEQUENCE [LARGE SCALE GENOMIC DNA]</scope>
    <source>
        <strain evidence="2">UoL-UT</strain>
    </source>
</reference>
<feature type="domain" description="C-type lectin" evidence="1">
    <location>
        <begin position="23"/>
        <end position="135"/>
    </location>
</feature>